<keyword evidence="5" id="KW-0645">Protease</keyword>
<dbReference type="InterPro" id="IPR011249">
    <property type="entry name" value="Metalloenz_LuxS/M16"/>
</dbReference>
<proteinExistence type="inferred from homology"/>
<evidence type="ECO:0000256" key="2">
    <source>
        <dbReference type="SAM" id="MobiDB-lite"/>
    </source>
</evidence>
<dbReference type="PANTHER" id="PTHR11851">
    <property type="entry name" value="METALLOPROTEASE"/>
    <property type="match status" value="1"/>
</dbReference>
<dbReference type="PANTHER" id="PTHR11851:SF49">
    <property type="entry name" value="MITOCHONDRIAL-PROCESSING PEPTIDASE SUBUNIT ALPHA"/>
    <property type="match status" value="1"/>
</dbReference>
<evidence type="ECO:0000259" key="4">
    <source>
        <dbReference type="Pfam" id="PF05193"/>
    </source>
</evidence>
<feature type="domain" description="Peptidase M16 C-terminal" evidence="4">
    <location>
        <begin position="625"/>
        <end position="805"/>
    </location>
</feature>
<evidence type="ECO:0000256" key="1">
    <source>
        <dbReference type="ARBA" id="ARBA00007261"/>
    </source>
</evidence>
<gene>
    <name evidence="5" type="ORF">BN4615_P11038</name>
</gene>
<comment type="similarity">
    <text evidence="1">Belongs to the peptidase M16 family.</text>
</comment>
<dbReference type="InterPro" id="IPR011765">
    <property type="entry name" value="Pept_M16_N"/>
</dbReference>
<sequence>MSEVIRVLLPNGLRLVMTPDPGATMVGVSLHYGVGFRSEPVGRTGFAHLFEHLMFQGSENVAPGEHGRLIQAAGGSFNGSTGPDATNFYQTVPHSALERVFFLEADRMRAPRLTERSLATQLAVVKEEIRKNVTGKPYGRFPWPVLPQTLYQNFANTHDGYGDFADLDSATAADCRDFFDTYYHPGNCVLSVCGDFDPAHLAGLADAYFSGIPARPLPAGHTPEPHRDGEYHQVHLDEHAPGPALALGYRLPDPQRDLTGYLAHMVLGTTLAGGVSARLNRALLEHGLGSVKVKAGCGLVGGPLRARDPDTFVISAYYPKDLDEERIIAVVDTELDRLRADGVPEPELAGAARRCATLWSRAHGRVGERARSHGRLESLYGAAELTGELPGLLERLTAEDLRRAAARLLDGARARVTVRPVPPAREAGVPVRPARDPGALAEAPADQPARRALEPPPLGPLQPVQPSPLSDVVLDSGLRVVAVRSPAVPLISLRLRIALPCADAAQAAAQAVLGAMLLRESRCPQAAELEQTGWTVVPLADTRQLVLSGDGPAAAIGEVLRILAGALADPGGYDDGDVETTRTLIARQIAALAARPAAAARTALRRRLLGEQADEHAGAAEVLAVTAADLKDLHAARIAPAAASLVLVGDLDPDGVLGEVAEALAPWRRTGAAQPQPVRPARREPAPAPEAGLEVIDDKSTAQTHVRFGARWPAPDHPSFPTLEVANAAFGGYFSSRLSTELREKRGLTYSARSVIEPEADGSMLLVSFEARKEVADTAITEFHRLIEKLAESPFDVAEFESARDHLVGQWLAGVGSQGDLANTISGRLALGLPPTGVFDYSEKLATVRHEDVRTASRELLAPGVFTGVALGDAESIPTYR</sequence>
<accession>A0A1M4BL10</accession>
<dbReference type="Gene3D" id="3.30.830.10">
    <property type="entry name" value="Metalloenzyme, LuxS/M16 peptidase-like"/>
    <property type="match status" value="4"/>
</dbReference>
<name>A0A1M4BL10_9ACTN</name>
<evidence type="ECO:0000313" key="5">
    <source>
        <dbReference type="EMBL" id="SAP16375.1"/>
    </source>
</evidence>
<protein>
    <submittedName>
        <fullName evidence="5">Zinc protease</fullName>
    </submittedName>
</protein>
<dbReference type="EMBL" id="LT559121">
    <property type="protein sequence ID" value="SAP16375.1"/>
    <property type="molecule type" value="Genomic_DNA"/>
</dbReference>
<dbReference type="InterPro" id="IPR007863">
    <property type="entry name" value="Peptidase_M16_C"/>
</dbReference>
<feature type="domain" description="Peptidase M16 N-terminal" evidence="3">
    <location>
        <begin position="17"/>
        <end position="132"/>
    </location>
</feature>
<feature type="region of interest" description="Disordered" evidence="2">
    <location>
        <begin position="424"/>
        <end position="459"/>
    </location>
</feature>
<dbReference type="Pfam" id="PF00675">
    <property type="entry name" value="Peptidase_M16"/>
    <property type="match status" value="1"/>
</dbReference>
<dbReference type="InterPro" id="IPR050361">
    <property type="entry name" value="MPP/UQCRC_Complex"/>
</dbReference>
<reference evidence="5" key="1">
    <citation type="submission" date="2016-04" db="EMBL/GenBank/DDBJ databases">
        <authorList>
            <person name="Evans L.H."/>
            <person name="Alamgir A."/>
            <person name="Owens N."/>
            <person name="Weber N.D."/>
            <person name="Virtaneva K."/>
            <person name="Barbian K."/>
            <person name="Babar A."/>
            <person name="Rosenke K."/>
        </authorList>
    </citation>
    <scope>NUCLEOTIDE SEQUENCE</scope>
    <source>
        <strain evidence="5">Nono1</strain>
    </source>
</reference>
<keyword evidence="5" id="KW-0378">Hydrolase</keyword>
<dbReference type="SUPFAM" id="SSF63411">
    <property type="entry name" value="LuxS/MPP-like metallohydrolase"/>
    <property type="match status" value="4"/>
</dbReference>
<dbReference type="GO" id="GO:0006508">
    <property type="term" value="P:proteolysis"/>
    <property type="evidence" value="ECO:0007669"/>
    <property type="project" value="UniProtKB-KW"/>
</dbReference>
<dbReference type="Pfam" id="PF05193">
    <property type="entry name" value="Peptidase_M16_C"/>
    <property type="match status" value="2"/>
</dbReference>
<feature type="domain" description="Peptidase M16 C-terminal" evidence="4">
    <location>
        <begin position="170"/>
        <end position="352"/>
    </location>
</feature>
<dbReference type="GO" id="GO:0046872">
    <property type="term" value="F:metal ion binding"/>
    <property type="evidence" value="ECO:0007669"/>
    <property type="project" value="InterPro"/>
</dbReference>
<organism evidence="5">
    <name type="scientific">Nonomuraea gerenzanensis</name>
    <dbReference type="NCBI Taxonomy" id="93944"/>
    <lineage>
        <taxon>Bacteria</taxon>
        <taxon>Bacillati</taxon>
        <taxon>Actinomycetota</taxon>
        <taxon>Actinomycetes</taxon>
        <taxon>Streptosporangiales</taxon>
        <taxon>Streptosporangiaceae</taxon>
        <taxon>Nonomuraea</taxon>
    </lineage>
</organism>
<evidence type="ECO:0000259" key="3">
    <source>
        <dbReference type="Pfam" id="PF00675"/>
    </source>
</evidence>
<dbReference type="AlphaFoldDB" id="A0A1M4BL10"/>
<dbReference type="RefSeq" id="WP_173150673.1">
    <property type="nucleotide sequence ID" value="NZ_CP084059.1"/>
</dbReference>
<feature type="region of interest" description="Disordered" evidence="2">
    <location>
        <begin position="671"/>
        <end position="690"/>
    </location>
</feature>
<dbReference type="GO" id="GO:0008233">
    <property type="term" value="F:peptidase activity"/>
    <property type="evidence" value="ECO:0007669"/>
    <property type="project" value="UniProtKB-KW"/>
</dbReference>